<protein>
    <submittedName>
        <fullName evidence="2">Uncharacterized protein</fullName>
    </submittedName>
</protein>
<evidence type="ECO:0000313" key="2">
    <source>
        <dbReference type="EMBL" id="CAK9252048.1"/>
    </source>
</evidence>
<dbReference type="EMBL" id="CAXAQS010000543">
    <property type="protein sequence ID" value="CAK9252048.1"/>
    <property type="molecule type" value="Genomic_DNA"/>
</dbReference>
<dbReference type="Proteomes" id="UP001497444">
    <property type="component" value="Unassembled WGS sequence"/>
</dbReference>
<sequence length="300" mass="33952">MPRNISTLVSTLLKRAAIDTTDPKYLDLLNITGQIGEEAYHEVEGAINKLMTLDEARYHNELRKHFRQNTLDPIDKELERWFEDMGVADEDKAEVLADRNTYTRLRRALEKTRELERKKAGEQTADDRQRTTEELAAAHKQVEELKAQFEVKAAELENRAEQRITDYALQTKLSSLDYANDKISREEAVMAFRPLLDHELKSRGAKYILNKETNDLDLIQAETGQPLTEGGRPVSFSDFLGSIAAAKRVLKTHKDAGPQTPEGGLNSRHITYPTHIPAGRSLPRSNQNALHIIESKLKGG</sequence>
<feature type="coiled-coil region" evidence="1">
    <location>
        <begin position="105"/>
        <end position="162"/>
    </location>
</feature>
<accession>A0ABP0VC78</accession>
<comment type="caution">
    <text evidence="2">The sequence shown here is derived from an EMBL/GenBank/DDBJ whole genome shotgun (WGS) entry which is preliminary data.</text>
</comment>
<keyword evidence="3" id="KW-1185">Reference proteome</keyword>
<keyword evidence="1" id="KW-0175">Coiled coil</keyword>
<proteinExistence type="predicted"/>
<evidence type="ECO:0000313" key="3">
    <source>
        <dbReference type="Proteomes" id="UP001497444"/>
    </source>
</evidence>
<name>A0ABP0VC78_9BRYO</name>
<organism evidence="2 3">
    <name type="scientific">Sphagnum jensenii</name>
    <dbReference type="NCBI Taxonomy" id="128206"/>
    <lineage>
        <taxon>Eukaryota</taxon>
        <taxon>Viridiplantae</taxon>
        <taxon>Streptophyta</taxon>
        <taxon>Embryophyta</taxon>
        <taxon>Bryophyta</taxon>
        <taxon>Sphagnophytina</taxon>
        <taxon>Sphagnopsida</taxon>
        <taxon>Sphagnales</taxon>
        <taxon>Sphagnaceae</taxon>
        <taxon>Sphagnum</taxon>
    </lineage>
</organism>
<evidence type="ECO:0000256" key="1">
    <source>
        <dbReference type="SAM" id="Coils"/>
    </source>
</evidence>
<gene>
    <name evidence="2" type="ORF">CSSPJE1EN1_LOCUS27426</name>
</gene>
<reference evidence="2" key="1">
    <citation type="submission" date="2024-02" db="EMBL/GenBank/DDBJ databases">
        <authorList>
            <consortium name="ELIXIR-Norway"/>
            <consortium name="Elixir Norway"/>
        </authorList>
    </citation>
    <scope>NUCLEOTIDE SEQUENCE</scope>
</reference>